<feature type="transmembrane region" description="Helical" evidence="9">
    <location>
        <begin position="344"/>
        <end position="372"/>
    </location>
</feature>
<evidence type="ECO:0000256" key="5">
    <source>
        <dbReference type="ARBA" id="ARBA00022692"/>
    </source>
</evidence>
<keyword evidence="8 9" id="KW-0472">Membrane</keyword>
<evidence type="ECO:0000256" key="2">
    <source>
        <dbReference type="ARBA" id="ARBA00004141"/>
    </source>
</evidence>
<feature type="transmembrane region" description="Helical" evidence="9">
    <location>
        <begin position="206"/>
        <end position="224"/>
    </location>
</feature>
<comment type="similarity">
    <text evidence="4">Belongs to the peptidase M50B family.</text>
</comment>
<comment type="caution">
    <text evidence="11">The sequence shown here is derived from an EMBL/GenBank/DDBJ whole genome shotgun (WGS) entry which is preliminary data.</text>
</comment>
<sequence length="698" mass="77402">MTSLAVLREELGLYPAPRLADGQPAWTLHDPVKNQFFQLDWPSFEILSRWHLRQPAEIAAAVSQDTTLTLAEADVLRLQDFLKQNQLLQPSAGQARELAARLQRQRGSVWTWLLHHYLFFRVPLLRADRLLGWLAPRLSALFSRRFLGLTLIVGLLGLAGVLRNAEAYAGTLVDLFSWQGLAAYGMTLAAVKLAHELSHGLMAKRFGCRVPTMGVALMVLWPVAYTDTTEVWKLPRARQRLAVAGAGIGAELVIAAWATAAWLWLPEGGLKTAAFLLSSTTWISTLLVNASPFMRFDGYFLLSDAVNMPNLHARAFALARWQLREMLFSLGEPAPEAFSRRKTLALVAFAWGTWLYRLGLFLGVALLVYHFFIKAVGIALFGIELVWFIAAPVASELKAWWARRDRIHPRRGLLLALPLLALVLLFVLPLPGRVTGMGLLQPAEQLTLYAPAGARVTALPHRHGDEVRQGEPLFAIESPALQLRALQAQARAASVQGLAAASAFDAQQRRDWQLAAEQMQATQAEARTVSADAQRYAPTAPFAGRFYDLDPDLHVGDWVAQNEVLGRLVATGPRQVITYADEQEVRRLSVGDEGLFIVDALRGPALQLKVRSIERDAARTLNEKLLASPLGGQLPVRQQGEVFYPETALYRVTLDVAGGNDEPEQSWRGLVSIHARAEPMVKRIARHVLSVFWREAGF</sequence>
<dbReference type="PANTHER" id="PTHR32347:SF23">
    <property type="entry name" value="BLL5650 PROTEIN"/>
    <property type="match status" value="1"/>
</dbReference>
<evidence type="ECO:0000256" key="7">
    <source>
        <dbReference type="ARBA" id="ARBA00023054"/>
    </source>
</evidence>
<dbReference type="InterPro" id="IPR008915">
    <property type="entry name" value="Peptidase_M50"/>
</dbReference>
<dbReference type="SUPFAM" id="SSF111369">
    <property type="entry name" value="HlyD-like secretion proteins"/>
    <property type="match status" value="1"/>
</dbReference>
<organism evidence="11 12">
    <name type="scientific">Ideonella azotifigens</name>
    <dbReference type="NCBI Taxonomy" id="513160"/>
    <lineage>
        <taxon>Bacteria</taxon>
        <taxon>Pseudomonadati</taxon>
        <taxon>Pseudomonadota</taxon>
        <taxon>Betaproteobacteria</taxon>
        <taxon>Burkholderiales</taxon>
        <taxon>Sphaerotilaceae</taxon>
        <taxon>Ideonella</taxon>
    </lineage>
</organism>
<keyword evidence="12" id="KW-1185">Reference proteome</keyword>
<keyword evidence="6 9" id="KW-1133">Transmembrane helix</keyword>
<comment type="subcellular location">
    <subcellularLocation>
        <location evidence="3">Cell envelope</location>
    </subcellularLocation>
    <subcellularLocation>
        <location evidence="2">Membrane</location>
        <topology evidence="2">Multi-pass membrane protein</topology>
    </subcellularLocation>
</comment>
<feature type="transmembrane region" description="Helical" evidence="9">
    <location>
        <begin position="175"/>
        <end position="194"/>
    </location>
</feature>
<keyword evidence="7" id="KW-0175">Coiled coil</keyword>
<evidence type="ECO:0000313" key="12">
    <source>
        <dbReference type="Proteomes" id="UP001500279"/>
    </source>
</evidence>
<feature type="transmembrane region" description="Helical" evidence="9">
    <location>
        <begin position="413"/>
        <end position="432"/>
    </location>
</feature>
<evidence type="ECO:0000256" key="3">
    <source>
        <dbReference type="ARBA" id="ARBA00004196"/>
    </source>
</evidence>
<dbReference type="Proteomes" id="UP001500279">
    <property type="component" value="Unassembled WGS sequence"/>
</dbReference>
<proteinExistence type="inferred from homology"/>
<reference evidence="11 12" key="1">
    <citation type="journal article" date="2019" name="Int. J. Syst. Evol. Microbiol.">
        <title>The Global Catalogue of Microorganisms (GCM) 10K type strain sequencing project: providing services to taxonomists for standard genome sequencing and annotation.</title>
        <authorList>
            <consortium name="The Broad Institute Genomics Platform"/>
            <consortium name="The Broad Institute Genome Sequencing Center for Infectious Disease"/>
            <person name="Wu L."/>
            <person name="Ma J."/>
        </authorList>
    </citation>
    <scope>NUCLEOTIDE SEQUENCE [LARGE SCALE GENOMIC DNA]</scope>
    <source>
        <strain evidence="11 12">JCM 15503</strain>
    </source>
</reference>
<gene>
    <name evidence="11" type="ORF">GCM10009107_02110</name>
</gene>
<feature type="domain" description="Peptidase M50" evidence="10">
    <location>
        <begin position="187"/>
        <end position="276"/>
    </location>
</feature>
<dbReference type="InterPro" id="IPR050465">
    <property type="entry name" value="UPF0194_transport"/>
</dbReference>
<evidence type="ECO:0000256" key="6">
    <source>
        <dbReference type="ARBA" id="ARBA00022989"/>
    </source>
</evidence>
<feature type="transmembrane region" description="Helical" evidence="9">
    <location>
        <begin position="244"/>
        <end position="265"/>
    </location>
</feature>
<comment type="cofactor">
    <cofactor evidence="1">
        <name>Zn(2+)</name>
        <dbReference type="ChEBI" id="CHEBI:29105"/>
    </cofactor>
</comment>
<evidence type="ECO:0000256" key="8">
    <source>
        <dbReference type="ARBA" id="ARBA00023136"/>
    </source>
</evidence>
<feature type="transmembrane region" description="Helical" evidence="9">
    <location>
        <begin position="272"/>
        <end position="294"/>
    </location>
</feature>
<accession>A0ABN1JIB9</accession>
<protein>
    <recommendedName>
        <fullName evidence="10">Peptidase M50 domain-containing protein</fullName>
    </recommendedName>
</protein>
<dbReference type="Pfam" id="PF02163">
    <property type="entry name" value="Peptidase_M50"/>
    <property type="match status" value="1"/>
</dbReference>
<evidence type="ECO:0000256" key="1">
    <source>
        <dbReference type="ARBA" id="ARBA00001947"/>
    </source>
</evidence>
<evidence type="ECO:0000313" key="11">
    <source>
        <dbReference type="EMBL" id="GAA0740443.1"/>
    </source>
</evidence>
<name>A0ABN1JIB9_9BURK</name>
<dbReference type="EMBL" id="BAAAEW010000002">
    <property type="protein sequence ID" value="GAA0740443.1"/>
    <property type="molecule type" value="Genomic_DNA"/>
</dbReference>
<dbReference type="Gene3D" id="1.10.287.470">
    <property type="entry name" value="Helix hairpin bin"/>
    <property type="match status" value="1"/>
</dbReference>
<feature type="transmembrane region" description="Helical" evidence="9">
    <location>
        <begin position="378"/>
        <end position="401"/>
    </location>
</feature>
<dbReference type="Gene3D" id="2.40.50.100">
    <property type="match status" value="1"/>
</dbReference>
<dbReference type="PANTHER" id="PTHR32347">
    <property type="entry name" value="EFFLUX SYSTEM COMPONENT YKNX-RELATED"/>
    <property type="match status" value="1"/>
</dbReference>
<evidence type="ECO:0000256" key="9">
    <source>
        <dbReference type="SAM" id="Phobius"/>
    </source>
</evidence>
<dbReference type="RefSeq" id="WP_231012722.1">
    <property type="nucleotide sequence ID" value="NZ_BAAAEW010000002.1"/>
</dbReference>
<evidence type="ECO:0000259" key="10">
    <source>
        <dbReference type="Pfam" id="PF02163"/>
    </source>
</evidence>
<feature type="transmembrane region" description="Helical" evidence="9">
    <location>
        <begin position="146"/>
        <end position="163"/>
    </location>
</feature>
<evidence type="ECO:0000256" key="4">
    <source>
        <dbReference type="ARBA" id="ARBA00007931"/>
    </source>
</evidence>
<keyword evidence="5 9" id="KW-0812">Transmembrane</keyword>